<protein>
    <recommendedName>
        <fullName evidence="4">Hemerythrin-like domain-containing protein</fullName>
    </recommendedName>
</protein>
<dbReference type="InterPro" id="IPR019903">
    <property type="entry name" value="RIC_family"/>
</dbReference>
<comment type="subcellular location">
    <subcellularLocation>
        <location evidence="1">Cytoplasm</location>
    </subcellularLocation>
</comment>
<evidence type="ECO:0000313" key="3">
    <source>
        <dbReference type="Proteomes" id="UP001501508"/>
    </source>
</evidence>
<dbReference type="Proteomes" id="UP001501508">
    <property type="component" value="Unassembled WGS sequence"/>
</dbReference>
<evidence type="ECO:0008006" key="4">
    <source>
        <dbReference type="Google" id="ProtNLM"/>
    </source>
</evidence>
<dbReference type="PANTHER" id="PTHR36438:SF1">
    <property type="entry name" value="IRON-SULFUR CLUSTER REPAIR PROTEIN YTFE"/>
    <property type="match status" value="1"/>
</dbReference>
<organism evidence="2 3">
    <name type="scientific">Ravibacter arvi</name>
    <dbReference type="NCBI Taxonomy" id="2051041"/>
    <lineage>
        <taxon>Bacteria</taxon>
        <taxon>Pseudomonadati</taxon>
        <taxon>Bacteroidota</taxon>
        <taxon>Cytophagia</taxon>
        <taxon>Cytophagales</taxon>
        <taxon>Spirosomataceae</taxon>
        <taxon>Ravibacter</taxon>
    </lineage>
</organism>
<accession>A0ABP8M481</accession>
<comment type="caution">
    <text evidence="2">The sequence shown here is derived from an EMBL/GenBank/DDBJ whole genome shotgun (WGS) entry which is preliminary data.</text>
</comment>
<keyword evidence="3" id="KW-1185">Reference proteome</keyword>
<name>A0ABP8M481_9BACT</name>
<proteinExistence type="predicted"/>
<sequence>MNPRTYEELISTTKMYELVTERLDETSAAKRPAFEGIELNHELVELILDLYDTDSDTDFFHQKLRRFSLEEIVAYIHASHRYYLTKKIPELEQSLLHIFSKFGQTHQLLASLALFFNQYKNKLVKHFKLEESLVLPYIKKLILAEKGGLSKEEVRAILGENSIASFSEHHDEVEDELKEVSVIIHSFVEGNEAPPLPYRIFLNQVELFEMELRKHAIIEDHVLVPLAEELEKKLREAL</sequence>
<dbReference type="PANTHER" id="PTHR36438">
    <property type="entry name" value="IRON-SULFUR CLUSTER REPAIR PROTEIN YTFE"/>
    <property type="match status" value="1"/>
</dbReference>
<reference evidence="3" key="1">
    <citation type="journal article" date="2019" name="Int. J. Syst. Evol. Microbiol.">
        <title>The Global Catalogue of Microorganisms (GCM) 10K type strain sequencing project: providing services to taxonomists for standard genome sequencing and annotation.</title>
        <authorList>
            <consortium name="The Broad Institute Genomics Platform"/>
            <consortium name="The Broad Institute Genome Sequencing Center for Infectious Disease"/>
            <person name="Wu L."/>
            <person name="Ma J."/>
        </authorList>
    </citation>
    <scope>NUCLEOTIDE SEQUENCE [LARGE SCALE GENOMIC DNA]</scope>
    <source>
        <strain evidence="3">JCM 31920</strain>
    </source>
</reference>
<dbReference type="EMBL" id="BAABEY010000028">
    <property type="protein sequence ID" value="GAA4442925.1"/>
    <property type="molecule type" value="Genomic_DNA"/>
</dbReference>
<dbReference type="Gene3D" id="1.20.120.520">
    <property type="entry name" value="nmb1532 protein domain like"/>
    <property type="match status" value="1"/>
</dbReference>
<evidence type="ECO:0000256" key="1">
    <source>
        <dbReference type="ARBA" id="ARBA00004496"/>
    </source>
</evidence>
<gene>
    <name evidence="2" type="ORF">GCM10023091_30570</name>
</gene>
<evidence type="ECO:0000313" key="2">
    <source>
        <dbReference type="EMBL" id="GAA4442925.1"/>
    </source>
</evidence>
<dbReference type="RefSeq" id="WP_345030734.1">
    <property type="nucleotide sequence ID" value="NZ_BAABEY010000028.1"/>
</dbReference>